<dbReference type="AlphaFoldDB" id="A0A8B9EYA5"/>
<reference evidence="1" key="2">
    <citation type="submission" date="2025-09" db="UniProtKB">
        <authorList>
            <consortium name="Ensembl"/>
        </authorList>
    </citation>
    <scope>IDENTIFICATION</scope>
</reference>
<organism evidence="1 2">
    <name type="scientific">Amazona collaria</name>
    <name type="common">yellow-billed parrot</name>
    <dbReference type="NCBI Taxonomy" id="241587"/>
    <lineage>
        <taxon>Eukaryota</taxon>
        <taxon>Metazoa</taxon>
        <taxon>Chordata</taxon>
        <taxon>Craniata</taxon>
        <taxon>Vertebrata</taxon>
        <taxon>Euteleostomi</taxon>
        <taxon>Archelosauria</taxon>
        <taxon>Archosauria</taxon>
        <taxon>Dinosauria</taxon>
        <taxon>Saurischia</taxon>
        <taxon>Theropoda</taxon>
        <taxon>Coelurosauria</taxon>
        <taxon>Aves</taxon>
        <taxon>Neognathae</taxon>
        <taxon>Neoaves</taxon>
        <taxon>Telluraves</taxon>
        <taxon>Australaves</taxon>
        <taxon>Psittaciformes</taxon>
        <taxon>Psittacidae</taxon>
        <taxon>Amazona</taxon>
    </lineage>
</organism>
<sequence>MDYFIPYLFSPTIRANSQQAYFSSVFFHISKCDLSSYTIELCPTRLEHCQGWSIHNFPGQPIPVPHHPHSKDLESDFWNNNDSAVQQKWSSYPPKEFILNISP</sequence>
<reference evidence="1" key="1">
    <citation type="submission" date="2025-08" db="UniProtKB">
        <authorList>
            <consortium name="Ensembl"/>
        </authorList>
    </citation>
    <scope>IDENTIFICATION</scope>
</reference>
<evidence type="ECO:0000313" key="2">
    <source>
        <dbReference type="Proteomes" id="UP000694522"/>
    </source>
</evidence>
<dbReference type="Proteomes" id="UP000694522">
    <property type="component" value="Unplaced"/>
</dbReference>
<dbReference type="Ensembl" id="ENSACOT00000001997.1">
    <property type="protein sequence ID" value="ENSACOP00000001937.1"/>
    <property type="gene ID" value="ENSACOG00000001388.1"/>
</dbReference>
<proteinExistence type="predicted"/>
<keyword evidence="2" id="KW-1185">Reference proteome</keyword>
<name>A0A8B9EYA5_9PSIT</name>
<protein>
    <submittedName>
        <fullName evidence="1">Uncharacterized protein</fullName>
    </submittedName>
</protein>
<evidence type="ECO:0000313" key="1">
    <source>
        <dbReference type="Ensembl" id="ENSACOP00000001937.1"/>
    </source>
</evidence>
<accession>A0A8B9EYA5</accession>